<dbReference type="Gene3D" id="3.40.30.10">
    <property type="entry name" value="Glutaredoxin"/>
    <property type="match status" value="1"/>
</dbReference>
<feature type="compositionally biased region" description="Basic residues" evidence="1">
    <location>
        <begin position="63"/>
        <end position="72"/>
    </location>
</feature>
<dbReference type="InterPro" id="IPR016639">
    <property type="entry name" value="GST_Omega/GSH"/>
</dbReference>
<reference evidence="2 3" key="1">
    <citation type="journal article" date="2018" name="PLoS Genet.">
        <title>Population sequencing reveals clonal diversity and ancestral inbreeding in the grapevine cultivar Chardonnay.</title>
        <authorList>
            <person name="Roach M.J."/>
            <person name="Johnson D.L."/>
            <person name="Bohlmann J."/>
            <person name="van Vuuren H.J."/>
            <person name="Jones S.J."/>
            <person name="Pretorius I.S."/>
            <person name="Schmidt S.A."/>
            <person name="Borneman A.R."/>
        </authorList>
    </citation>
    <scope>NUCLEOTIDE SEQUENCE [LARGE SCALE GENOMIC DNA]</scope>
    <source>
        <strain evidence="3">cv. Chardonnay</strain>
        <tissue evidence="2">Leaf</tissue>
    </source>
</reference>
<accession>A0A438KDI5</accession>
<dbReference type="GO" id="GO:0004364">
    <property type="term" value="F:glutathione transferase activity"/>
    <property type="evidence" value="ECO:0007669"/>
    <property type="project" value="InterPro"/>
</dbReference>
<proteinExistence type="predicted"/>
<feature type="compositionally biased region" description="Low complexity" evidence="1">
    <location>
        <begin position="37"/>
        <end position="56"/>
    </location>
</feature>
<organism evidence="2 3">
    <name type="scientific">Vitis vinifera</name>
    <name type="common">Grape</name>
    <dbReference type="NCBI Taxonomy" id="29760"/>
    <lineage>
        <taxon>Eukaryota</taxon>
        <taxon>Viridiplantae</taxon>
        <taxon>Streptophyta</taxon>
        <taxon>Embryophyta</taxon>
        <taxon>Tracheophyta</taxon>
        <taxon>Spermatophyta</taxon>
        <taxon>Magnoliopsida</taxon>
        <taxon>eudicotyledons</taxon>
        <taxon>Gunneridae</taxon>
        <taxon>Pentapetalae</taxon>
        <taxon>rosids</taxon>
        <taxon>Vitales</taxon>
        <taxon>Vitaceae</taxon>
        <taxon>Viteae</taxon>
        <taxon>Vitis</taxon>
    </lineage>
</organism>
<dbReference type="PANTHER" id="PTHR32419:SF31">
    <property type="entry name" value="OS02G0814800 PROTEIN"/>
    <property type="match status" value="1"/>
</dbReference>
<comment type="caution">
    <text evidence="2">The sequence shown here is derived from an EMBL/GenBank/DDBJ whole genome shotgun (WGS) entry which is preliminary data.</text>
</comment>
<dbReference type="Proteomes" id="UP000288805">
    <property type="component" value="Unassembled WGS sequence"/>
</dbReference>
<dbReference type="PANTHER" id="PTHR32419">
    <property type="entry name" value="GLUTATHIONYL-HYDROQUINONE REDUCTASE"/>
    <property type="match status" value="1"/>
</dbReference>
<dbReference type="AlphaFoldDB" id="A0A438KDI5"/>
<protein>
    <submittedName>
        <fullName evidence="2">Uncharacterized protein</fullName>
    </submittedName>
</protein>
<evidence type="ECO:0000256" key="1">
    <source>
        <dbReference type="SAM" id="MobiDB-lite"/>
    </source>
</evidence>
<evidence type="ECO:0000313" key="3">
    <source>
        <dbReference type="Proteomes" id="UP000288805"/>
    </source>
</evidence>
<feature type="compositionally biased region" description="Polar residues" evidence="1">
    <location>
        <begin position="1"/>
        <end position="10"/>
    </location>
</feature>
<name>A0A438KDI5_VITVI</name>
<evidence type="ECO:0000313" key="2">
    <source>
        <dbReference type="EMBL" id="RVX19272.1"/>
    </source>
</evidence>
<gene>
    <name evidence="2" type="ORF">CK203_008676</name>
</gene>
<dbReference type="EMBL" id="QGNW01000009">
    <property type="protein sequence ID" value="RVX19272.1"/>
    <property type="molecule type" value="Genomic_DNA"/>
</dbReference>
<sequence length="179" mass="19500">MSSYSANALLTPSLPITRKKKKRHVIITFTTPRSHVSPRMSSNNHSPPSPSSSGQLPPSPTPHLHRPFHLVRHLAPPHVPARPSDPSGRYSRPPSQFPPISTLSNFPAQNPSSLHLYVALPCPWAHRTLIVRALKGLENAIPVSIAAPGTDGSWEFKDGAAPDGIRLSLVWIRPMGAEH</sequence>
<feature type="region of interest" description="Disordered" evidence="1">
    <location>
        <begin position="1"/>
        <end position="104"/>
    </location>
</feature>